<dbReference type="Proteomes" id="UP000429595">
    <property type="component" value="Unassembled WGS sequence"/>
</dbReference>
<keyword evidence="2" id="KW-1185">Reference proteome</keyword>
<evidence type="ECO:0000313" key="1">
    <source>
        <dbReference type="EMBL" id="KAB7707032.1"/>
    </source>
</evidence>
<reference evidence="1 2" key="1">
    <citation type="submission" date="2019-10" db="EMBL/GenBank/DDBJ databases">
        <title>Bacillus aerolatum sp. nov., isolated from bioaerosol of sport playgrounds.</title>
        <authorList>
            <person name="Chen P."/>
            <person name="Zhang G."/>
        </authorList>
    </citation>
    <scope>NUCLEOTIDE SEQUENCE [LARGE SCALE GENOMIC DNA]</scope>
    <source>
        <strain evidence="1 2">CX253</strain>
    </source>
</reference>
<name>A0A6I1FK65_9BACI</name>
<dbReference type="EMBL" id="WEIO01000004">
    <property type="protein sequence ID" value="KAB7707032.1"/>
    <property type="molecule type" value="Genomic_DNA"/>
</dbReference>
<gene>
    <name evidence="1" type="ORF">F9802_08405</name>
</gene>
<protein>
    <submittedName>
        <fullName evidence="1">DUF3888 domain-containing protein</fullName>
    </submittedName>
</protein>
<accession>A0A6I1FK65</accession>
<dbReference type="RefSeq" id="WP_152150891.1">
    <property type="nucleotide sequence ID" value="NZ_WEIO01000004.1"/>
</dbReference>
<dbReference type="AlphaFoldDB" id="A0A6I1FK65"/>
<evidence type="ECO:0000313" key="2">
    <source>
        <dbReference type="Proteomes" id="UP000429595"/>
    </source>
</evidence>
<proteinExistence type="predicted"/>
<comment type="caution">
    <text evidence="1">The sequence shown here is derived from an EMBL/GenBank/DDBJ whole genome shotgun (WGS) entry which is preliminary data.</text>
</comment>
<organism evidence="1 2">
    <name type="scientific">Bacillus aerolatus</name>
    <dbReference type="NCBI Taxonomy" id="2653354"/>
    <lineage>
        <taxon>Bacteria</taxon>
        <taxon>Bacillati</taxon>
        <taxon>Bacillota</taxon>
        <taxon>Bacilli</taxon>
        <taxon>Bacillales</taxon>
        <taxon>Bacillaceae</taxon>
        <taxon>Bacillus</taxon>
    </lineage>
</organism>
<sequence>MRKIIRSLSLSILIIFLGVNPVFGQEVSKADMEEVLTTQFHKQISDSIKKSYNVRFPQFESAQIISIKKEYLPESSEELKPGKFYEIKIRVKVLNDLRQGNSLVITLNNDNSSGEFVVKEVKKE</sequence>